<comment type="caution">
    <text evidence="2">The sequence shown here is derived from an EMBL/GenBank/DDBJ whole genome shotgun (WGS) entry which is preliminary data.</text>
</comment>
<name>A0ABP8IHI1_9BACT</name>
<proteinExistence type="predicted"/>
<protein>
    <recommendedName>
        <fullName evidence="4">DUF1579 domain-containing protein</fullName>
    </recommendedName>
</protein>
<evidence type="ECO:0000256" key="1">
    <source>
        <dbReference type="SAM" id="SignalP"/>
    </source>
</evidence>
<sequence>MKTLYTLLLTAGTLLPAVGRAQTTPTAAERIKPLLFLEGQWKGRGWIMLGPGQRSEFNQTEKVEQKLGGSIIAIEGRGTDPNDDKRVIHHAFATMAYDAPSGTHRMRAYKADGSYIDALATVNPNGSVSWGFDMPKAGKVRFTMELNSKGQWHETGEFSPDGTKWFPNFEMTLDKVKSEK</sequence>
<dbReference type="Proteomes" id="UP001501153">
    <property type="component" value="Unassembled WGS sequence"/>
</dbReference>
<gene>
    <name evidence="2" type="ORF">GCM10023185_25130</name>
</gene>
<keyword evidence="1" id="KW-0732">Signal</keyword>
<dbReference type="EMBL" id="BAABGZ010000028">
    <property type="protein sequence ID" value="GAA4358972.1"/>
    <property type="molecule type" value="Genomic_DNA"/>
</dbReference>
<evidence type="ECO:0008006" key="4">
    <source>
        <dbReference type="Google" id="ProtNLM"/>
    </source>
</evidence>
<organism evidence="2 3">
    <name type="scientific">Hymenobacter saemangeumensis</name>
    <dbReference type="NCBI Taxonomy" id="1084522"/>
    <lineage>
        <taxon>Bacteria</taxon>
        <taxon>Pseudomonadati</taxon>
        <taxon>Bacteroidota</taxon>
        <taxon>Cytophagia</taxon>
        <taxon>Cytophagales</taxon>
        <taxon>Hymenobacteraceae</taxon>
        <taxon>Hymenobacter</taxon>
    </lineage>
</organism>
<feature type="signal peptide" evidence="1">
    <location>
        <begin position="1"/>
        <end position="21"/>
    </location>
</feature>
<accession>A0ABP8IHI1</accession>
<feature type="chain" id="PRO_5047319602" description="DUF1579 domain-containing protein" evidence="1">
    <location>
        <begin position="22"/>
        <end position="180"/>
    </location>
</feature>
<evidence type="ECO:0000313" key="3">
    <source>
        <dbReference type="Proteomes" id="UP001501153"/>
    </source>
</evidence>
<dbReference type="RefSeq" id="WP_345236405.1">
    <property type="nucleotide sequence ID" value="NZ_BAABGZ010000028.1"/>
</dbReference>
<reference evidence="3" key="1">
    <citation type="journal article" date="2019" name="Int. J. Syst. Evol. Microbiol.">
        <title>The Global Catalogue of Microorganisms (GCM) 10K type strain sequencing project: providing services to taxonomists for standard genome sequencing and annotation.</title>
        <authorList>
            <consortium name="The Broad Institute Genomics Platform"/>
            <consortium name="The Broad Institute Genome Sequencing Center for Infectious Disease"/>
            <person name="Wu L."/>
            <person name="Ma J."/>
        </authorList>
    </citation>
    <scope>NUCLEOTIDE SEQUENCE [LARGE SCALE GENOMIC DNA]</scope>
    <source>
        <strain evidence="3">JCM 17923</strain>
    </source>
</reference>
<keyword evidence="3" id="KW-1185">Reference proteome</keyword>
<evidence type="ECO:0000313" key="2">
    <source>
        <dbReference type="EMBL" id="GAA4358972.1"/>
    </source>
</evidence>